<organism evidence="3 4">
    <name type="scientific">Prauserella endophytica</name>
    <dbReference type="NCBI Taxonomy" id="1592324"/>
    <lineage>
        <taxon>Bacteria</taxon>
        <taxon>Bacillati</taxon>
        <taxon>Actinomycetota</taxon>
        <taxon>Actinomycetes</taxon>
        <taxon>Pseudonocardiales</taxon>
        <taxon>Pseudonocardiaceae</taxon>
        <taxon>Prauserella</taxon>
        <taxon>Prauserella coralliicola group</taxon>
    </lineage>
</organism>
<gene>
    <name evidence="3" type="ORF">FCN18_37740</name>
</gene>
<protein>
    <recommendedName>
        <fullName evidence="5">Prealbumin-like fold domain-containing protein</fullName>
    </recommendedName>
</protein>
<evidence type="ECO:0000313" key="3">
    <source>
        <dbReference type="EMBL" id="TKG58530.1"/>
    </source>
</evidence>
<keyword evidence="4" id="KW-1185">Reference proteome</keyword>
<feature type="chain" id="PRO_5046171188" description="Prealbumin-like fold domain-containing protein" evidence="2">
    <location>
        <begin position="42"/>
        <end position="476"/>
    </location>
</feature>
<dbReference type="EMBL" id="SWMS01000052">
    <property type="protein sequence ID" value="TKG58530.1"/>
    <property type="molecule type" value="Genomic_DNA"/>
</dbReference>
<proteinExistence type="predicted"/>
<dbReference type="Proteomes" id="UP000309992">
    <property type="component" value="Unassembled WGS sequence"/>
</dbReference>
<dbReference type="Gene3D" id="2.60.40.10">
    <property type="entry name" value="Immunoglobulins"/>
    <property type="match status" value="1"/>
</dbReference>
<dbReference type="InterPro" id="IPR013783">
    <property type="entry name" value="Ig-like_fold"/>
</dbReference>
<accession>A0ABY2RSH7</accession>
<feature type="transmembrane region" description="Helical" evidence="1">
    <location>
        <begin position="448"/>
        <end position="469"/>
    </location>
</feature>
<keyword evidence="1" id="KW-0472">Membrane</keyword>
<comment type="caution">
    <text evidence="3">The sequence shown here is derived from an EMBL/GenBank/DDBJ whole genome shotgun (WGS) entry which is preliminary data.</text>
</comment>
<sequence>MDHTKGELVGSTTRRATVVRLLIACALAALSLVVVAPAASAAVEEGAGHRTTPGQSWGGRDRAYDWVGSYRVGGKQVFCVSFALKAPDSGEVYRPGDELLTKWGEKLSPEVAANISYLLLRYGDTRSADEAAALAHLLHSWTAAPRSPADLDPDKPFTEIGYDIDLQYGKLPASAQQAVERLRADAEANRGPWTAAVTAPEEAQTIGTPGEWTISVTNAAGKGVPGVPVALTLADAEVDGEQTVTTGEDGTATLQVVPTGENPKVAGALSAPAERPYVQDPVTTDTQRVVSTGGEQELTAEATTQAVTPPGVVRVAKVDAATDKGIAGVPLRITAADKTSPALGQDDQPLVGEDGKPAVVTTEGEDGLVTVENLRTPQEICVIEVSPPSGYDDAFDPADPPSACGTVQPGETLVLTIENVADQIPRTIPAGEQPTTVAQSATTTSTPVGALAGMGVLAVMVSGLVGLVARRRFTRD</sequence>
<evidence type="ECO:0000313" key="4">
    <source>
        <dbReference type="Proteomes" id="UP000309992"/>
    </source>
</evidence>
<name>A0ABY2RSH7_9PSEU</name>
<keyword evidence="2" id="KW-0732">Signal</keyword>
<evidence type="ECO:0008006" key="5">
    <source>
        <dbReference type="Google" id="ProtNLM"/>
    </source>
</evidence>
<keyword evidence="1" id="KW-1133">Transmembrane helix</keyword>
<evidence type="ECO:0000256" key="2">
    <source>
        <dbReference type="SAM" id="SignalP"/>
    </source>
</evidence>
<evidence type="ECO:0000256" key="1">
    <source>
        <dbReference type="SAM" id="Phobius"/>
    </source>
</evidence>
<feature type="signal peptide" evidence="2">
    <location>
        <begin position="1"/>
        <end position="41"/>
    </location>
</feature>
<keyword evidence="1" id="KW-0812">Transmembrane</keyword>
<reference evidence="3 4" key="1">
    <citation type="journal article" date="2015" name="Antonie Van Leeuwenhoek">
        <title>Prauserella endophytica sp. nov., an endophytic actinobacterium isolated from Tamarix taklamakanensis.</title>
        <authorList>
            <person name="Liu J.M."/>
            <person name="Habden X."/>
            <person name="Guo L."/>
            <person name="Tuo L."/>
            <person name="Jiang Z.K."/>
            <person name="Liu S.W."/>
            <person name="Liu X.F."/>
            <person name="Chen L."/>
            <person name="Li R.F."/>
            <person name="Zhang Y.Q."/>
            <person name="Sun C.H."/>
        </authorList>
    </citation>
    <scope>NUCLEOTIDE SEQUENCE [LARGE SCALE GENOMIC DNA]</scope>
    <source>
        <strain evidence="3 4">CGMCC 4.7182</strain>
    </source>
</reference>